<dbReference type="OrthoDB" id="21221at2759"/>
<comment type="similarity">
    <text evidence="1">Belongs to the DeSI family.</text>
</comment>
<dbReference type="GO" id="GO:0070646">
    <property type="term" value="P:protein modification by small protein removal"/>
    <property type="evidence" value="ECO:0007669"/>
    <property type="project" value="TreeGrafter"/>
</dbReference>
<evidence type="ECO:0000259" key="5">
    <source>
        <dbReference type="PROSITE" id="PS51858"/>
    </source>
</evidence>
<proteinExistence type="inferred from homology"/>
<keyword evidence="2" id="KW-0645">Protease</keyword>
<comment type="caution">
    <text evidence="6">The sequence shown here is derived from an EMBL/GenBank/DDBJ whole genome shotgun (WGS) entry which is preliminary data.</text>
</comment>
<organism evidence="6 7">
    <name type="scientific">Trypanosoma theileri</name>
    <dbReference type="NCBI Taxonomy" id="67003"/>
    <lineage>
        <taxon>Eukaryota</taxon>
        <taxon>Discoba</taxon>
        <taxon>Euglenozoa</taxon>
        <taxon>Kinetoplastea</taxon>
        <taxon>Metakinetoplastina</taxon>
        <taxon>Trypanosomatida</taxon>
        <taxon>Trypanosomatidae</taxon>
        <taxon>Trypanosoma</taxon>
    </lineage>
</organism>
<dbReference type="InterPro" id="IPR008580">
    <property type="entry name" value="PPPDE_dom"/>
</dbReference>
<feature type="region of interest" description="Disordered" evidence="4">
    <location>
        <begin position="13"/>
        <end position="44"/>
    </location>
</feature>
<feature type="region of interest" description="Disordered" evidence="4">
    <location>
        <begin position="62"/>
        <end position="86"/>
    </location>
</feature>
<gene>
    <name evidence="6" type="ORF">TM35_000172300</name>
</gene>
<sequence length="600" mass="66935">MCWSSEDQFKYNEPIEEPNGLIHGVTTPSDPRSETQSQRVNIRDPHTSSFFSYRRLLSIRSQSSGSPSNITNCDQRRLPSNPDSTIGSGTSKSIIIPSFRICKEDNLTLNVSDRMTFVLSRVQSPPREVSFTVSLHVYDLSNGVFDSSSEKLVGVHISGIYHSSVVCYGMEFFFEGGIASSASGRTRFGKKYKTIELGKTTKTLAEFMSWIHRREKESYRLTDYHVTKHNCHSFTTDAVNFLIGSSKVIPSYLTSTVEDIINTRVGGALEGVVLRFIKGVQYVISKLELTRMTERKESSMRIAMSAASCGLNARPPQCVVIFRVDDARKGRRALEVVMPYVIELVEREILSRKSIMALKLAFALGEGIESIDPKVISDFVEIIVTILLHNHCTLWGPVLNALRIAVLHKGVLIACVYHPLFLGILANGAKDFLNMMIDGKLGLLRVLCNMASDVHGAVALNSNRFMSYWVSAVGLAIMDYRNTAITYTGAALAVNLTHAAVLTTHPMLSKYYVGSFLGHPANELLTILFFYLREWPSERIPEPVFNMMLLAIFFLVSSSEQALRAAMKHPLGLNYIDLLKRARTNESIAIICILHGLKLQ</sequence>
<dbReference type="PANTHER" id="PTHR12378:SF7">
    <property type="entry name" value="DESUMOYLATING ISOPEPTIDASE 1"/>
    <property type="match status" value="1"/>
</dbReference>
<dbReference type="Gene3D" id="3.90.1720.30">
    <property type="entry name" value="PPPDE domains"/>
    <property type="match status" value="1"/>
</dbReference>
<feature type="compositionally biased region" description="Polar residues" evidence="4">
    <location>
        <begin position="26"/>
        <end position="40"/>
    </location>
</feature>
<dbReference type="Pfam" id="PF05903">
    <property type="entry name" value="Peptidase_C97"/>
    <property type="match status" value="1"/>
</dbReference>
<dbReference type="GeneID" id="39986089"/>
<dbReference type="GO" id="GO:0008233">
    <property type="term" value="F:peptidase activity"/>
    <property type="evidence" value="ECO:0007669"/>
    <property type="project" value="UniProtKB-KW"/>
</dbReference>
<dbReference type="PROSITE" id="PS51858">
    <property type="entry name" value="PPPDE"/>
    <property type="match status" value="1"/>
</dbReference>
<evidence type="ECO:0000256" key="1">
    <source>
        <dbReference type="ARBA" id="ARBA00008140"/>
    </source>
</evidence>
<evidence type="ECO:0000313" key="6">
    <source>
        <dbReference type="EMBL" id="ORC88358.1"/>
    </source>
</evidence>
<feature type="domain" description="PPPDE" evidence="5">
    <location>
        <begin position="131"/>
        <end position="262"/>
    </location>
</feature>
<evidence type="ECO:0000256" key="2">
    <source>
        <dbReference type="ARBA" id="ARBA00022670"/>
    </source>
</evidence>
<dbReference type="AlphaFoldDB" id="A0A1X0NUY4"/>
<evidence type="ECO:0000313" key="7">
    <source>
        <dbReference type="Proteomes" id="UP000192257"/>
    </source>
</evidence>
<dbReference type="RefSeq" id="XP_028882424.1">
    <property type="nucleotide sequence ID" value="XM_029026309.1"/>
</dbReference>
<dbReference type="Proteomes" id="UP000192257">
    <property type="component" value="Unassembled WGS sequence"/>
</dbReference>
<dbReference type="STRING" id="67003.A0A1X0NUY4"/>
<evidence type="ECO:0000256" key="4">
    <source>
        <dbReference type="SAM" id="MobiDB-lite"/>
    </source>
</evidence>
<evidence type="ECO:0000256" key="3">
    <source>
        <dbReference type="ARBA" id="ARBA00022801"/>
    </source>
</evidence>
<dbReference type="GO" id="GO:0006508">
    <property type="term" value="P:proteolysis"/>
    <property type="evidence" value="ECO:0007669"/>
    <property type="project" value="UniProtKB-KW"/>
</dbReference>
<dbReference type="VEuPathDB" id="TriTrypDB:TM35_000172300"/>
<dbReference type="PANTHER" id="PTHR12378">
    <property type="entry name" value="DESUMOYLATING ISOPEPTIDASE"/>
    <property type="match status" value="1"/>
</dbReference>
<dbReference type="InterPro" id="IPR042266">
    <property type="entry name" value="PPPDE_sf"/>
</dbReference>
<feature type="compositionally biased region" description="Polar residues" evidence="4">
    <location>
        <begin position="62"/>
        <end position="73"/>
    </location>
</feature>
<keyword evidence="3" id="KW-0378">Hydrolase</keyword>
<keyword evidence="7" id="KW-1185">Reference proteome</keyword>
<reference evidence="6 7" key="1">
    <citation type="submission" date="2017-03" db="EMBL/GenBank/DDBJ databases">
        <title>An alternative strategy for trypanosome survival in the mammalian bloodstream revealed through genome and transcriptome analysis of the ubiquitous bovine parasite Trypanosoma (Megatrypanum) theileri.</title>
        <authorList>
            <person name="Kelly S."/>
            <person name="Ivens A."/>
            <person name="Mott A."/>
            <person name="O'Neill E."/>
            <person name="Emms D."/>
            <person name="Macleod O."/>
            <person name="Voorheis P."/>
            <person name="Matthews J."/>
            <person name="Matthews K."/>
            <person name="Carrington M."/>
        </authorList>
    </citation>
    <scope>NUCLEOTIDE SEQUENCE [LARGE SCALE GENOMIC DNA]</scope>
    <source>
        <strain evidence="6">Edinburgh</strain>
    </source>
</reference>
<protein>
    <recommendedName>
        <fullName evidence="5">PPPDE domain-containing protein</fullName>
    </recommendedName>
</protein>
<accession>A0A1X0NUY4</accession>
<dbReference type="SMART" id="SM01179">
    <property type="entry name" value="DUF862"/>
    <property type="match status" value="1"/>
</dbReference>
<name>A0A1X0NUY4_9TRYP</name>
<dbReference type="EMBL" id="NBCO01000017">
    <property type="protein sequence ID" value="ORC88358.1"/>
    <property type="molecule type" value="Genomic_DNA"/>
</dbReference>